<proteinExistence type="inferred from homology"/>
<reference evidence="4 5" key="2">
    <citation type="submission" date="2017-09" db="EMBL/GenBank/DDBJ databases">
        <authorList>
            <person name="Lee N."/>
            <person name="Cho B.-K."/>
        </authorList>
    </citation>
    <scope>NUCLEOTIDE SEQUENCE [LARGE SCALE GENOMIC DNA]</scope>
    <source>
        <strain evidence="4 5">ATCC 27467</strain>
    </source>
</reference>
<reference evidence="3" key="1">
    <citation type="journal article" date="2014" name="Int. J. Syst. Evol. Microbiol.">
        <title>Complete genome sequence of Corynebacterium casei LMG S-19264T (=DSM 44701T), isolated from a smear-ripened cheese.</title>
        <authorList>
            <consortium name="US DOE Joint Genome Institute (JGI-PGF)"/>
            <person name="Walter F."/>
            <person name="Albersmeier A."/>
            <person name="Kalinowski J."/>
            <person name="Ruckert C."/>
        </authorList>
    </citation>
    <scope>NUCLEOTIDE SEQUENCE</scope>
    <source>
        <strain evidence="3">JCM 4834</strain>
    </source>
</reference>
<sequence length="103" mass="11432">MTDSALVVDLRGRRIETLDGFWDAVTGPCGLPAWFGRNLDAWSDTIDGRGISAVVDRHPTLAVHVDRTGLFAGDRRDARALAATFDGVRNRLFVHPVRVRRHP</sequence>
<dbReference type="SUPFAM" id="SSF52038">
    <property type="entry name" value="Barstar-related"/>
    <property type="match status" value="1"/>
</dbReference>
<evidence type="ECO:0000313" key="4">
    <source>
        <dbReference type="EMBL" id="QEU77933.1"/>
    </source>
</evidence>
<dbReference type="AlphaFoldDB" id="A0A5P2UFA9"/>
<feature type="domain" description="Barstar (barnase inhibitor)" evidence="2">
    <location>
        <begin position="7"/>
        <end position="88"/>
    </location>
</feature>
<organism evidence="4 5">
    <name type="scientific">Streptomyces subrutilus</name>
    <dbReference type="NCBI Taxonomy" id="36818"/>
    <lineage>
        <taxon>Bacteria</taxon>
        <taxon>Bacillati</taxon>
        <taxon>Actinomycetota</taxon>
        <taxon>Actinomycetes</taxon>
        <taxon>Kitasatosporales</taxon>
        <taxon>Streptomycetaceae</taxon>
        <taxon>Streptomyces</taxon>
    </lineage>
</organism>
<protein>
    <recommendedName>
        <fullName evidence="2">Barstar (barnase inhibitor) domain-containing protein</fullName>
    </recommendedName>
</protein>
<dbReference type="Gene3D" id="3.30.370.10">
    <property type="entry name" value="Barstar-like"/>
    <property type="match status" value="1"/>
</dbReference>
<accession>A0A5P2UFA9</accession>
<dbReference type="Proteomes" id="UP000326831">
    <property type="component" value="Chromosome"/>
</dbReference>
<evidence type="ECO:0000313" key="3">
    <source>
        <dbReference type="EMBL" id="GGZ63444.1"/>
    </source>
</evidence>
<comment type="similarity">
    <text evidence="1">Belongs to the barstar family.</text>
</comment>
<evidence type="ECO:0000256" key="1">
    <source>
        <dbReference type="ARBA" id="ARBA00006845"/>
    </source>
</evidence>
<dbReference type="RefSeq" id="WP_150517035.1">
    <property type="nucleotide sequence ID" value="NZ_BMVX01000007.1"/>
</dbReference>
<name>A0A5P2UFA9_9ACTN</name>
<dbReference type="Pfam" id="PF01337">
    <property type="entry name" value="Barstar"/>
    <property type="match status" value="1"/>
</dbReference>
<evidence type="ECO:0000259" key="2">
    <source>
        <dbReference type="Pfam" id="PF01337"/>
    </source>
</evidence>
<dbReference type="InterPro" id="IPR000468">
    <property type="entry name" value="Barstar"/>
</dbReference>
<gene>
    <name evidence="4" type="ORF">CP968_06275</name>
    <name evidence="3" type="ORF">GCM10010371_23830</name>
</gene>
<evidence type="ECO:0000313" key="5">
    <source>
        <dbReference type="Proteomes" id="UP000326831"/>
    </source>
</evidence>
<keyword evidence="5" id="KW-1185">Reference proteome</keyword>
<dbReference type="OrthoDB" id="5184890at2"/>
<reference evidence="3" key="3">
    <citation type="submission" date="2020-09" db="EMBL/GenBank/DDBJ databases">
        <authorList>
            <person name="Sun Q."/>
            <person name="Ohkuma M."/>
        </authorList>
    </citation>
    <scope>NUCLEOTIDE SEQUENCE</scope>
    <source>
        <strain evidence="3">JCM 4834</strain>
    </source>
</reference>
<dbReference type="KEGG" id="ssub:CP968_06275"/>
<dbReference type="Proteomes" id="UP000634660">
    <property type="component" value="Unassembled WGS sequence"/>
</dbReference>
<dbReference type="EMBL" id="BMVX01000007">
    <property type="protein sequence ID" value="GGZ63444.1"/>
    <property type="molecule type" value="Genomic_DNA"/>
</dbReference>
<dbReference type="InterPro" id="IPR035905">
    <property type="entry name" value="Barstar-like_sf"/>
</dbReference>
<dbReference type="EMBL" id="CP023701">
    <property type="protein sequence ID" value="QEU77933.1"/>
    <property type="molecule type" value="Genomic_DNA"/>
</dbReference>